<comment type="caution">
    <text evidence="2">The sequence shown here is derived from an EMBL/GenBank/DDBJ whole genome shotgun (WGS) entry which is preliminary data.</text>
</comment>
<keyword evidence="3" id="KW-1185">Reference proteome</keyword>
<organism evidence="2 3">
    <name type="scientific">Nelumbo nucifera</name>
    <name type="common">Sacred lotus</name>
    <dbReference type="NCBI Taxonomy" id="4432"/>
    <lineage>
        <taxon>Eukaryota</taxon>
        <taxon>Viridiplantae</taxon>
        <taxon>Streptophyta</taxon>
        <taxon>Embryophyta</taxon>
        <taxon>Tracheophyta</taxon>
        <taxon>Spermatophyta</taxon>
        <taxon>Magnoliopsida</taxon>
        <taxon>Proteales</taxon>
        <taxon>Nelumbonaceae</taxon>
        <taxon>Nelumbo</taxon>
    </lineage>
</organism>
<evidence type="ECO:0000313" key="3">
    <source>
        <dbReference type="Proteomes" id="UP000607653"/>
    </source>
</evidence>
<accession>A0A822Y5I2</accession>
<evidence type="ECO:0000256" key="1">
    <source>
        <dbReference type="SAM" id="MobiDB-lite"/>
    </source>
</evidence>
<gene>
    <name evidence="2" type="ORF">HUJ06_029185</name>
</gene>
<proteinExistence type="predicted"/>
<sequence>MAQPLLVDGETGESRGRETTNVRRIERIESLCIPDHAFFGAAIVQNLGL</sequence>
<feature type="region of interest" description="Disordered" evidence="1">
    <location>
        <begin position="1"/>
        <end position="20"/>
    </location>
</feature>
<evidence type="ECO:0000313" key="2">
    <source>
        <dbReference type="EMBL" id="DAD27717.1"/>
    </source>
</evidence>
<dbReference type="AlphaFoldDB" id="A0A822Y5I2"/>
<dbReference type="EMBL" id="DUZY01000002">
    <property type="protein sequence ID" value="DAD27717.1"/>
    <property type="molecule type" value="Genomic_DNA"/>
</dbReference>
<protein>
    <submittedName>
        <fullName evidence="2">Uncharacterized protein</fullName>
    </submittedName>
</protein>
<dbReference type="Proteomes" id="UP000607653">
    <property type="component" value="Unassembled WGS sequence"/>
</dbReference>
<name>A0A822Y5I2_NELNU</name>
<reference evidence="2 3" key="1">
    <citation type="journal article" date="2020" name="Mol. Biol. Evol.">
        <title>Distinct Expression and Methylation Patterns for Genes with Different Fates following a Single Whole-Genome Duplication in Flowering Plants.</title>
        <authorList>
            <person name="Shi T."/>
            <person name="Rahmani R.S."/>
            <person name="Gugger P.F."/>
            <person name="Wang M."/>
            <person name="Li H."/>
            <person name="Zhang Y."/>
            <person name="Li Z."/>
            <person name="Wang Q."/>
            <person name="Van de Peer Y."/>
            <person name="Marchal K."/>
            <person name="Chen J."/>
        </authorList>
    </citation>
    <scope>NUCLEOTIDE SEQUENCE [LARGE SCALE GENOMIC DNA]</scope>
    <source>
        <tissue evidence="2">Leaf</tissue>
    </source>
</reference>